<dbReference type="EMBL" id="AWUE01018424">
    <property type="protein sequence ID" value="OMO80519.1"/>
    <property type="molecule type" value="Genomic_DNA"/>
</dbReference>
<name>A0A1R3ID59_9ROSI</name>
<evidence type="ECO:0000313" key="2">
    <source>
        <dbReference type="EMBL" id="OMO80519.1"/>
    </source>
</evidence>
<feature type="transmembrane region" description="Helical" evidence="1">
    <location>
        <begin position="21"/>
        <end position="42"/>
    </location>
</feature>
<gene>
    <name evidence="2" type="ORF">COLO4_24053</name>
</gene>
<keyword evidence="1" id="KW-1133">Transmembrane helix</keyword>
<accession>A0A1R3ID59</accession>
<dbReference type="Proteomes" id="UP000187203">
    <property type="component" value="Unassembled WGS sequence"/>
</dbReference>
<keyword evidence="1" id="KW-0812">Transmembrane</keyword>
<keyword evidence="3" id="KW-1185">Reference proteome</keyword>
<evidence type="ECO:0000256" key="1">
    <source>
        <dbReference type="SAM" id="Phobius"/>
    </source>
</evidence>
<organism evidence="2 3">
    <name type="scientific">Corchorus olitorius</name>
    <dbReference type="NCBI Taxonomy" id="93759"/>
    <lineage>
        <taxon>Eukaryota</taxon>
        <taxon>Viridiplantae</taxon>
        <taxon>Streptophyta</taxon>
        <taxon>Embryophyta</taxon>
        <taxon>Tracheophyta</taxon>
        <taxon>Spermatophyta</taxon>
        <taxon>Magnoliopsida</taxon>
        <taxon>eudicotyledons</taxon>
        <taxon>Gunneridae</taxon>
        <taxon>Pentapetalae</taxon>
        <taxon>rosids</taxon>
        <taxon>malvids</taxon>
        <taxon>Malvales</taxon>
        <taxon>Malvaceae</taxon>
        <taxon>Grewioideae</taxon>
        <taxon>Apeibeae</taxon>
        <taxon>Corchorus</taxon>
    </lineage>
</organism>
<comment type="caution">
    <text evidence="2">The sequence shown here is derived from an EMBL/GenBank/DDBJ whole genome shotgun (WGS) entry which is preliminary data.</text>
</comment>
<proteinExistence type="predicted"/>
<keyword evidence="1" id="KW-0472">Membrane</keyword>
<dbReference type="AlphaFoldDB" id="A0A1R3ID59"/>
<evidence type="ECO:0000313" key="3">
    <source>
        <dbReference type="Proteomes" id="UP000187203"/>
    </source>
</evidence>
<reference evidence="3" key="1">
    <citation type="submission" date="2013-09" db="EMBL/GenBank/DDBJ databases">
        <title>Corchorus olitorius genome sequencing.</title>
        <authorList>
            <person name="Alam M."/>
            <person name="Haque M.S."/>
            <person name="Islam M.S."/>
            <person name="Emdad E.M."/>
            <person name="Islam M.M."/>
            <person name="Ahmed B."/>
            <person name="Halim A."/>
            <person name="Hossen Q.M.M."/>
            <person name="Hossain M.Z."/>
            <person name="Ahmed R."/>
            <person name="Khan M.M."/>
            <person name="Islam R."/>
            <person name="Rashid M.M."/>
            <person name="Khan S.A."/>
            <person name="Rahman M.S."/>
            <person name="Alam M."/>
            <person name="Yahiya A.S."/>
            <person name="Khan M.S."/>
            <person name="Azam M.S."/>
            <person name="Haque T."/>
            <person name="Lashkar M.Z.H."/>
            <person name="Akhand A.I."/>
            <person name="Morshed G."/>
            <person name="Roy S."/>
            <person name="Uddin K.S."/>
            <person name="Rabeya T."/>
            <person name="Hossain A.S."/>
            <person name="Chowdhury A."/>
            <person name="Snigdha A.R."/>
            <person name="Mortoza M.S."/>
            <person name="Matin S.A."/>
            <person name="Hoque S.M.E."/>
            <person name="Islam M.K."/>
            <person name="Roy D.K."/>
            <person name="Haider R."/>
            <person name="Moosa M.M."/>
            <person name="Elias S.M."/>
            <person name="Hasan A.M."/>
            <person name="Jahan S."/>
            <person name="Shafiuddin M."/>
            <person name="Mahmood N."/>
            <person name="Shommy N.S."/>
        </authorList>
    </citation>
    <scope>NUCLEOTIDE SEQUENCE [LARGE SCALE GENOMIC DNA]</scope>
    <source>
        <strain evidence="3">cv. O-4</strain>
    </source>
</reference>
<sequence>MAIRGGVLRNRTTLQSLQSSFYLHILSLAVSFLFSFSSVLLFTI</sequence>
<protein>
    <submittedName>
        <fullName evidence="2">Uncharacterized protein</fullName>
    </submittedName>
</protein>